<protein>
    <submittedName>
        <fullName evidence="2">EAL domain-containing protein (Putative c-di-GMP-specific phosphodiesterase class I)</fullName>
    </submittedName>
</protein>
<dbReference type="InterPro" id="IPR018842">
    <property type="entry name" value="YkuI_C"/>
</dbReference>
<evidence type="ECO:0000313" key="2">
    <source>
        <dbReference type="EMBL" id="MBB5149183.1"/>
    </source>
</evidence>
<dbReference type="EMBL" id="JACHGZ010000016">
    <property type="protein sequence ID" value="MBB5149183.1"/>
    <property type="molecule type" value="Genomic_DNA"/>
</dbReference>
<dbReference type="PROSITE" id="PS50883">
    <property type="entry name" value="EAL"/>
    <property type="match status" value="1"/>
</dbReference>
<reference evidence="2 3" key="1">
    <citation type="submission" date="2020-08" db="EMBL/GenBank/DDBJ databases">
        <title>Genomic Encyclopedia of Type Strains, Phase IV (KMG-IV): sequencing the most valuable type-strain genomes for metagenomic binning, comparative biology and taxonomic classification.</title>
        <authorList>
            <person name="Goeker M."/>
        </authorList>
    </citation>
    <scope>NUCLEOTIDE SEQUENCE [LARGE SCALE GENOMIC DNA]</scope>
    <source>
        <strain evidence="2 3">DSM 10633</strain>
    </source>
</reference>
<evidence type="ECO:0000313" key="3">
    <source>
        <dbReference type="Proteomes" id="UP000557217"/>
    </source>
</evidence>
<evidence type="ECO:0000259" key="1">
    <source>
        <dbReference type="PROSITE" id="PS50883"/>
    </source>
</evidence>
<dbReference type="SUPFAM" id="SSF141868">
    <property type="entry name" value="EAL domain-like"/>
    <property type="match status" value="1"/>
</dbReference>
<dbReference type="Gene3D" id="3.30.450.20">
    <property type="entry name" value="PAS domain"/>
    <property type="match status" value="1"/>
</dbReference>
<dbReference type="SUPFAM" id="SSF103190">
    <property type="entry name" value="Sensory domain-like"/>
    <property type="match status" value="1"/>
</dbReference>
<dbReference type="Proteomes" id="UP000557217">
    <property type="component" value="Unassembled WGS sequence"/>
</dbReference>
<dbReference type="InterPro" id="IPR050706">
    <property type="entry name" value="Cyclic-di-GMP_PDE-like"/>
</dbReference>
<dbReference type="InterPro" id="IPR035919">
    <property type="entry name" value="EAL_sf"/>
</dbReference>
<name>A0A840PT85_URETH</name>
<dbReference type="Pfam" id="PF00563">
    <property type="entry name" value="EAL"/>
    <property type="match status" value="1"/>
</dbReference>
<dbReference type="GO" id="GO:0071111">
    <property type="term" value="F:cyclic-guanylate-specific phosphodiesterase activity"/>
    <property type="evidence" value="ECO:0007669"/>
    <property type="project" value="InterPro"/>
</dbReference>
<sequence length="401" mass="46615">MEVLDILDRINEIEVFYEPIFSADSHSIVAYEVSGKLLINDKTIDIVNLTYDSTIPEDLRKEAELTLIKKAVTEVKDSLNDFYVYLPCNPNLFMTDVGDAYFQAIKQTIGESLLSKIFLVIPAHKYEGEADELQHPIRYMKTYGVKIALDEIGKESKLDQILMLEPTVLKININQLNYNAWGSQSHVFTTIQSLAIKMGAALMFNDIKTDYQLHHAWKHGARYFKGEYLQKPSTHLNPKDSLKERFRNDCKQFIATERKQLELKYEEMKKLKKDIATIVDQSKLQSHDEESLLALANKLTKYAFRFYICNEEGFQISPNIVRRNGNWIVEKEAIGKNWSWRPYFLLNIIKLKDDVKGELSNIYSDIKTGELTRTFSMALADNEYLFVDISYDYLYEHNLLH</sequence>
<proteinExistence type="predicted"/>
<gene>
    <name evidence="2" type="ORF">HNR36_001571</name>
</gene>
<keyword evidence="3" id="KW-1185">Reference proteome</keyword>
<dbReference type="Pfam" id="PF10388">
    <property type="entry name" value="YkuI_C"/>
    <property type="match status" value="1"/>
</dbReference>
<organism evidence="2 3">
    <name type="scientific">Ureibacillus thermosphaericus</name>
    <dbReference type="NCBI Taxonomy" id="51173"/>
    <lineage>
        <taxon>Bacteria</taxon>
        <taxon>Bacillati</taxon>
        <taxon>Bacillota</taxon>
        <taxon>Bacilli</taxon>
        <taxon>Bacillales</taxon>
        <taxon>Caryophanaceae</taxon>
        <taxon>Ureibacillus</taxon>
    </lineage>
</organism>
<accession>A0A840PT85</accession>
<dbReference type="InterPro" id="IPR029151">
    <property type="entry name" value="Sensor-like_sf"/>
</dbReference>
<dbReference type="Gene3D" id="3.20.20.450">
    <property type="entry name" value="EAL domain"/>
    <property type="match status" value="1"/>
</dbReference>
<dbReference type="RefSeq" id="WP_016838930.1">
    <property type="nucleotide sequence ID" value="NZ_JAAXPW010000017.1"/>
</dbReference>
<dbReference type="InterPro" id="IPR001633">
    <property type="entry name" value="EAL_dom"/>
</dbReference>
<dbReference type="PANTHER" id="PTHR33121">
    <property type="entry name" value="CYCLIC DI-GMP PHOSPHODIESTERASE PDEF"/>
    <property type="match status" value="1"/>
</dbReference>
<dbReference type="PANTHER" id="PTHR33121:SF82">
    <property type="entry name" value="SIGNAL TRANSDUCTION PROTEIN CONTAINING A EAL DOMAIN"/>
    <property type="match status" value="1"/>
</dbReference>
<feature type="domain" description="EAL" evidence="1">
    <location>
        <begin position="1"/>
        <end position="246"/>
    </location>
</feature>
<dbReference type="AlphaFoldDB" id="A0A840PT85"/>
<dbReference type="SMART" id="SM00052">
    <property type="entry name" value="EAL"/>
    <property type="match status" value="1"/>
</dbReference>
<comment type="caution">
    <text evidence="2">The sequence shown here is derived from an EMBL/GenBank/DDBJ whole genome shotgun (WGS) entry which is preliminary data.</text>
</comment>